<evidence type="ECO:0000259" key="1">
    <source>
        <dbReference type="Pfam" id="PF01370"/>
    </source>
</evidence>
<dbReference type="GO" id="GO:0004029">
    <property type="term" value="F:aldehyde dehydrogenase (NAD+) activity"/>
    <property type="evidence" value="ECO:0007669"/>
    <property type="project" value="TreeGrafter"/>
</dbReference>
<dbReference type="AlphaFoldDB" id="A0A1V4H1V6"/>
<proteinExistence type="predicted"/>
<evidence type="ECO:0000313" key="3">
    <source>
        <dbReference type="Proteomes" id="UP000191025"/>
    </source>
</evidence>
<reference evidence="3" key="1">
    <citation type="submission" date="2017-03" db="EMBL/GenBank/DDBJ databases">
        <title>Draft genome sequence of Moraxella equi CCUG 4950T type strain.</title>
        <authorList>
            <person name="Salva-Serra F."/>
            <person name="Engstrom-Jakobsson H."/>
            <person name="Thorell K."/>
            <person name="Jaen-Luchoro D."/>
            <person name="Gonzales-Siles L."/>
            <person name="Karlsson R."/>
            <person name="Yazdan S."/>
            <person name="Boulund F."/>
            <person name="Johnning A."/>
            <person name="Engstrand L."/>
            <person name="Kristiansson E."/>
            <person name="Moore E."/>
        </authorList>
    </citation>
    <scope>NUCLEOTIDE SEQUENCE [LARGE SCALE GENOMIC DNA]</scope>
    <source>
        <strain evidence="3">CCUG 4441</strain>
    </source>
</reference>
<dbReference type="InterPro" id="IPR001509">
    <property type="entry name" value="Epimerase_deHydtase"/>
</dbReference>
<feature type="domain" description="NAD-dependent epimerase/dehydratase" evidence="1">
    <location>
        <begin position="13"/>
        <end position="122"/>
    </location>
</feature>
<accession>A0A1V4H1V6</accession>
<dbReference type="SUPFAM" id="SSF51735">
    <property type="entry name" value="NAD(P)-binding Rossmann-fold domains"/>
    <property type="match status" value="1"/>
</dbReference>
<comment type="caution">
    <text evidence="2">The sequence shown here is derived from an EMBL/GenBank/DDBJ whole genome shotgun (WGS) entry which is preliminary data.</text>
</comment>
<dbReference type="PANTHER" id="PTHR48079">
    <property type="entry name" value="PROTEIN YEEZ"/>
    <property type="match status" value="1"/>
</dbReference>
<dbReference type="Gene3D" id="3.40.50.720">
    <property type="entry name" value="NAD(P)-binding Rossmann-like Domain"/>
    <property type="match status" value="1"/>
</dbReference>
<sequence length="271" mass="30083">MIVGGQKNKYLIIGQGFVGKAVAQMLSQAGHDVTGLARTAKSYDEPVHFWQRDARTLAQDDLAPFSHVAIIITPNHEMTNRVQAYRESYLAVCEHIASLDLPNLHRVLFVSSTSVYGESGGEWVDVDTIACPATDTAKILLKSEQVLQKAFGERCVIVRPSGIYHGGSTRMKRMAQTAHIDGVPLSHYTNRIHRDDLIQVISQVLTLPASKSVYLVSDCEPVTSLEVIRFLCRNYGYLPPKVIHATPTGKRIRGNVDDWLVFKNYQMGYGG</sequence>
<dbReference type="EMBL" id="MXAN01000010">
    <property type="protein sequence ID" value="OPH38845.1"/>
    <property type="molecule type" value="Genomic_DNA"/>
</dbReference>
<protein>
    <recommendedName>
        <fullName evidence="1">NAD-dependent epimerase/dehydratase domain-containing protein</fullName>
    </recommendedName>
</protein>
<gene>
    <name evidence="2" type="ORF">B5J94_02095</name>
</gene>
<evidence type="ECO:0000313" key="2">
    <source>
        <dbReference type="EMBL" id="OPH38845.1"/>
    </source>
</evidence>
<name>A0A1V4H1V6_MORLA</name>
<dbReference type="Pfam" id="PF01370">
    <property type="entry name" value="Epimerase"/>
    <property type="match status" value="1"/>
</dbReference>
<dbReference type="Proteomes" id="UP000191025">
    <property type="component" value="Unassembled WGS sequence"/>
</dbReference>
<dbReference type="RefSeq" id="WP_079363900.1">
    <property type="nucleotide sequence ID" value="NZ_MXAN01000010.1"/>
</dbReference>
<dbReference type="InterPro" id="IPR036291">
    <property type="entry name" value="NAD(P)-bd_dom_sf"/>
</dbReference>
<dbReference type="GO" id="GO:0005737">
    <property type="term" value="C:cytoplasm"/>
    <property type="evidence" value="ECO:0007669"/>
    <property type="project" value="TreeGrafter"/>
</dbReference>
<dbReference type="PANTHER" id="PTHR48079:SF6">
    <property type="entry name" value="NAD(P)-BINDING DOMAIN-CONTAINING PROTEIN-RELATED"/>
    <property type="match status" value="1"/>
</dbReference>
<organism evidence="2 3">
    <name type="scientific">Moraxella lacunata</name>
    <dbReference type="NCBI Taxonomy" id="477"/>
    <lineage>
        <taxon>Bacteria</taxon>
        <taxon>Pseudomonadati</taxon>
        <taxon>Pseudomonadota</taxon>
        <taxon>Gammaproteobacteria</taxon>
        <taxon>Moraxellales</taxon>
        <taxon>Moraxellaceae</taxon>
        <taxon>Moraxella</taxon>
    </lineage>
</organism>
<dbReference type="InterPro" id="IPR051783">
    <property type="entry name" value="NAD(P)-dependent_oxidoreduct"/>
</dbReference>